<dbReference type="Proteomes" id="UP000313359">
    <property type="component" value="Unassembled WGS sequence"/>
</dbReference>
<protein>
    <submittedName>
        <fullName evidence="2">Uncharacterized protein</fullName>
    </submittedName>
</protein>
<reference evidence="2" key="1">
    <citation type="journal article" date="2018" name="Genome Biol. Evol.">
        <title>Genomics and development of Lentinus tigrinus, a white-rot wood-decaying mushroom with dimorphic fruiting bodies.</title>
        <authorList>
            <person name="Wu B."/>
            <person name="Xu Z."/>
            <person name="Knudson A."/>
            <person name="Carlson A."/>
            <person name="Chen N."/>
            <person name="Kovaka S."/>
            <person name="LaButti K."/>
            <person name="Lipzen A."/>
            <person name="Pennachio C."/>
            <person name="Riley R."/>
            <person name="Schakwitz W."/>
            <person name="Umezawa K."/>
            <person name="Ohm R.A."/>
            <person name="Grigoriev I.V."/>
            <person name="Nagy L.G."/>
            <person name="Gibbons J."/>
            <person name="Hibbett D."/>
        </authorList>
    </citation>
    <scope>NUCLEOTIDE SEQUENCE [LARGE SCALE GENOMIC DNA]</scope>
    <source>
        <strain evidence="2">ALCF2SS1-6</strain>
    </source>
</reference>
<proteinExistence type="predicted"/>
<evidence type="ECO:0000313" key="2">
    <source>
        <dbReference type="EMBL" id="RPD56289.1"/>
    </source>
</evidence>
<feature type="compositionally biased region" description="Polar residues" evidence="1">
    <location>
        <begin position="74"/>
        <end position="83"/>
    </location>
</feature>
<dbReference type="EMBL" id="ML122289">
    <property type="protein sequence ID" value="RPD56289.1"/>
    <property type="molecule type" value="Genomic_DNA"/>
</dbReference>
<feature type="region of interest" description="Disordered" evidence="1">
    <location>
        <begin position="63"/>
        <end position="92"/>
    </location>
</feature>
<sequence length="92" mass="10369">MSSALFCQQTLSRSSTCPRFHVNVQIPDVYNSFDKLQAHLGGLDIILAPEASMQLVEEGKRQVAENPKPPSAQLKVSWNQYTHSTKRTHSRM</sequence>
<name>A0A5C2RZ35_9APHY</name>
<dbReference type="AlphaFoldDB" id="A0A5C2RZ35"/>
<keyword evidence="3" id="KW-1185">Reference proteome</keyword>
<accession>A0A5C2RZ35</accession>
<evidence type="ECO:0000313" key="3">
    <source>
        <dbReference type="Proteomes" id="UP000313359"/>
    </source>
</evidence>
<evidence type="ECO:0000256" key="1">
    <source>
        <dbReference type="SAM" id="MobiDB-lite"/>
    </source>
</evidence>
<organism evidence="2 3">
    <name type="scientific">Lentinus tigrinus ALCF2SS1-6</name>
    <dbReference type="NCBI Taxonomy" id="1328759"/>
    <lineage>
        <taxon>Eukaryota</taxon>
        <taxon>Fungi</taxon>
        <taxon>Dikarya</taxon>
        <taxon>Basidiomycota</taxon>
        <taxon>Agaricomycotina</taxon>
        <taxon>Agaricomycetes</taxon>
        <taxon>Polyporales</taxon>
        <taxon>Polyporaceae</taxon>
        <taxon>Lentinus</taxon>
    </lineage>
</organism>
<gene>
    <name evidence="2" type="ORF">L227DRAFT_284074</name>
</gene>